<gene>
    <name evidence="2" type="ordered locus">MTR_7g035440</name>
</gene>
<dbReference type="Gene3D" id="3.30.420.10">
    <property type="entry name" value="Ribonuclease H-like superfamily/Ribonuclease H"/>
    <property type="match status" value="1"/>
</dbReference>
<feature type="domain" description="RNase H type-1" evidence="1">
    <location>
        <begin position="52"/>
        <end position="101"/>
    </location>
</feature>
<keyword evidence="4" id="KW-1185">Reference proteome</keyword>
<dbReference type="InterPro" id="IPR036397">
    <property type="entry name" value="RNaseH_sf"/>
</dbReference>
<dbReference type="HOGENOM" id="CLU_2137225_0_0_1"/>
<dbReference type="AlphaFoldDB" id="A0A072U8V8"/>
<dbReference type="EMBL" id="CM001223">
    <property type="protein sequence ID" value="KEH22270.1"/>
    <property type="molecule type" value="Genomic_DNA"/>
</dbReference>
<evidence type="ECO:0000313" key="2">
    <source>
        <dbReference type="EMBL" id="KEH22270.1"/>
    </source>
</evidence>
<reference evidence="2 4" key="2">
    <citation type="journal article" date="2014" name="BMC Genomics">
        <title>An improved genome release (version Mt4.0) for the model legume Medicago truncatula.</title>
        <authorList>
            <person name="Tang H."/>
            <person name="Krishnakumar V."/>
            <person name="Bidwell S."/>
            <person name="Rosen B."/>
            <person name="Chan A."/>
            <person name="Zhou S."/>
            <person name="Gentzbittel L."/>
            <person name="Childs K.L."/>
            <person name="Yandell M."/>
            <person name="Gundlach H."/>
            <person name="Mayer K.F."/>
            <person name="Schwartz D.C."/>
            <person name="Town C.D."/>
        </authorList>
    </citation>
    <scope>GENOME REANNOTATION</scope>
    <source>
        <strain evidence="2">A17</strain>
        <strain evidence="3 4">cv. Jemalong A17</strain>
    </source>
</reference>
<dbReference type="GO" id="GO:0004523">
    <property type="term" value="F:RNA-DNA hybrid ribonuclease activity"/>
    <property type="evidence" value="ECO:0007669"/>
    <property type="project" value="InterPro"/>
</dbReference>
<proteinExistence type="predicted"/>
<dbReference type="CDD" id="cd06222">
    <property type="entry name" value="RNase_H_like"/>
    <property type="match status" value="1"/>
</dbReference>
<dbReference type="Pfam" id="PF13456">
    <property type="entry name" value="RVT_3"/>
    <property type="match status" value="1"/>
</dbReference>
<dbReference type="Proteomes" id="UP000002051">
    <property type="component" value="Unassembled WGS sequence"/>
</dbReference>
<reference evidence="2 4" key="1">
    <citation type="journal article" date="2011" name="Nature">
        <title>The Medicago genome provides insight into the evolution of rhizobial symbioses.</title>
        <authorList>
            <person name="Young N.D."/>
            <person name="Debelle F."/>
            <person name="Oldroyd G.E."/>
            <person name="Geurts R."/>
            <person name="Cannon S.B."/>
            <person name="Udvardi M.K."/>
            <person name="Benedito V.A."/>
            <person name="Mayer K.F."/>
            <person name="Gouzy J."/>
            <person name="Schoof H."/>
            <person name="Van de Peer Y."/>
            <person name="Proost S."/>
            <person name="Cook D.R."/>
            <person name="Meyers B.C."/>
            <person name="Spannagl M."/>
            <person name="Cheung F."/>
            <person name="De Mita S."/>
            <person name="Krishnakumar V."/>
            <person name="Gundlach H."/>
            <person name="Zhou S."/>
            <person name="Mudge J."/>
            <person name="Bharti A.K."/>
            <person name="Murray J.D."/>
            <person name="Naoumkina M.A."/>
            <person name="Rosen B."/>
            <person name="Silverstein K.A."/>
            <person name="Tang H."/>
            <person name="Rombauts S."/>
            <person name="Zhao P.X."/>
            <person name="Zhou P."/>
            <person name="Barbe V."/>
            <person name="Bardou P."/>
            <person name="Bechner M."/>
            <person name="Bellec A."/>
            <person name="Berger A."/>
            <person name="Berges H."/>
            <person name="Bidwell S."/>
            <person name="Bisseling T."/>
            <person name="Choisne N."/>
            <person name="Couloux A."/>
            <person name="Denny R."/>
            <person name="Deshpande S."/>
            <person name="Dai X."/>
            <person name="Doyle J.J."/>
            <person name="Dudez A.M."/>
            <person name="Farmer A.D."/>
            <person name="Fouteau S."/>
            <person name="Franken C."/>
            <person name="Gibelin C."/>
            <person name="Gish J."/>
            <person name="Goldstein S."/>
            <person name="Gonzalez A.J."/>
            <person name="Green P.J."/>
            <person name="Hallab A."/>
            <person name="Hartog M."/>
            <person name="Hua A."/>
            <person name="Humphray S.J."/>
            <person name="Jeong D.H."/>
            <person name="Jing Y."/>
            <person name="Jocker A."/>
            <person name="Kenton S.M."/>
            <person name="Kim D.J."/>
            <person name="Klee K."/>
            <person name="Lai H."/>
            <person name="Lang C."/>
            <person name="Lin S."/>
            <person name="Macmil S.L."/>
            <person name="Magdelenat G."/>
            <person name="Matthews L."/>
            <person name="McCorrison J."/>
            <person name="Monaghan E.L."/>
            <person name="Mun J.H."/>
            <person name="Najar F.Z."/>
            <person name="Nicholson C."/>
            <person name="Noirot C."/>
            <person name="O'Bleness M."/>
            <person name="Paule C.R."/>
            <person name="Poulain J."/>
            <person name="Prion F."/>
            <person name="Qin B."/>
            <person name="Qu C."/>
            <person name="Retzel E.F."/>
            <person name="Riddle C."/>
            <person name="Sallet E."/>
            <person name="Samain S."/>
            <person name="Samson N."/>
            <person name="Sanders I."/>
            <person name="Saurat O."/>
            <person name="Scarpelli C."/>
            <person name="Schiex T."/>
            <person name="Segurens B."/>
            <person name="Severin A.J."/>
            <person name="Sherrier D.J."/>
            <person name="Shi R."/>
            <person name="Sims S."/>
            <person name="Singer S.R."/>
            <person name="Sinharoy S."/>
            <person name="Sterck L."/>
            <person name="Viollet A."/>
            <person name="Wang B.B."/>
            <person name="Wang K."/>
            <person name="Wang M."/>
            <person name="Wang X."/>
            <person name="Warfsmann J."/>
            <person name="Weissenbach J."/>
            <person name="White D.D."/>
            <person name="White J.D."/>
            <person name="Wiley G.B."/>
            <person name="Wincker P."/>
            <person name="Xing Y."/>
            <person name="Yang L."/>
            <person name="Yao Z."/>
            <person name="Ying F."/>
            <person name="Zhai J."/>
            <person name="Zhou L."/>
            <person name="Zuber A."/>
            <person name="Denarie J."/>
            <person name="Dixon R.A."/>
            <person name="May G.D."/>
            <person name="Schwartz D.C."/>
            <person name="Rogers J."/>
            <person name="Quetier F."/>
            <person name="Town C.D."/>
            <person name="Roe B.A."/>
        </authorList>
    </citation>
    <scope>NUCLEOTIDE SEQUENCE [LARGE SCALE GENOMIC DNA]</scope>
    <source>
        <strain evidence="2">A17</strain>
        <strain evidence="3 4">cv. Jemalong A17</strain>
    </source>
</reference>
<dbReference type="GO" id="GO:0003676">
    <property type="term" value="F:nucleic acid binding"/>
    <property type="evidence" value="ECO:0007669"/>
    <property type="project" value="InterPro"/>
</dbReference>
<name>A0A072U8V8_MEDTR</name>
<reference evidence="3" key="3">
    <citation type="submission" date="2015-04" db="UniProtKB">
        <authorList>
            <consortium name="EnsemblPlants"/>
        </authorList>
    </citation>
    <scope>IDENTIFICATION</scope>
    <source>
        <strain evidence="3">cv. Jemalong A17</strain>
    </source>
</reference>
<protein>
    <recommendedName>
        <fullName evidence="1">RNase H type-1 domain-containing protein</fullName>
    </recommendedName>
</protein>
<accession>A0A072U8V8</accession>
<evidence type="ECO:0000313" key="4">
    <source>
        <dbReference type="Proteomes" id="UP000002051"/>
    </source>
</evidence>
<evidence type="ECO:0000259" key="1">
    <source>
        <dbReference type="Pfam" id="PF13456"/>
    </source>
</evidence>
<evidence type="ECO:0000313" key="3">
    <source>
        <dbReference type="EnsemblPlants" id="KEH22270"/>
    </source>
</evidence>
<sequence>MWFIRNQTRFQDKKFLLKYAINSMIAEVSLIGNKTNLTSAVDMAEFLVLGALAQNLNTNSAFNAEIFGAITAIDIAIEKNWTNLWLETDSKLVTLAFKNKEMVPWSLGNRWLN</sequence>
<dbReference type="EnsemblPlants" id="KEH22270">
    <property type="protein sequence ID" value="KEH22270"/>
    <property type="gene ID" value="MTR_7g035440"/>
</dbReference>
<dbReference type="InterPro" id="IPR044730">
    <property type="entry name" value="RNase_H-like_dom_plant"/>
</dbReference>
<organism evidence="2 4">
    <name type="scientific">Medicago truncatula</name>
    <name type="common">Barrel medic</name>
    <name type="synonym">Medicago tribuloides</name>
    <dbReference type="NCBI Taxonomy" id="3880"/>
    <lineage>
        <taxon>Eukaryota</taxon>
        <taxon>Viridiplantae</taxon>
        <taxon>Streptophyta</taxon>
        <taxon>Embryophyta</taxon>
        <taxon>Tracheophyta</taxon>
        <taxon>Spermatophyta</taxon>
        <taxon>Magnoliopsida</taxon>
        <taxon>eudicotyledons</taxon>
        <taxon>Gunneridae</taxon>
        <taxon>Pentapetalae</taxon>
        <taxon>rosids</taxon>
        <taxon>fabids</taxon>
        <taxon>Fabales</taxon>
        <taxon>Fabaceae</taxon>
        <taxon>Papilionoideae</taxon>
        <taxon>50 kb inversion clade</taxon>
        <taxon>NPAAA clade</taxon>
        <taxon>Hologalegina</taxon>
        <taxon>IRL clade</taxon>
        <taxon>Trifolieae</taxon>
        <taxon>Medicago</taxon>
    </lineage>
</organism>
<dbReference type="InterPro" id="IPR002156">
    <property type="entry name" value="RNaseH_domain"/>
</dbReference>